<dbReference type="InterPro" id="IPR003594">
    <property type="entry name" value="HATPase_dom"/>
</dbReference>
<evidence type="ECO:0000256" key="17">
    <source>
        <dbReference type="ARBA" id="ARBA00023012"/>
    </source>
</evidence>
<keyword evidence="16 23" id="KW-1133">Transmembrane helix</keyword>
<name>A0A2T2Z1C2_9NOCA</name>
<keyword evidence="20" id="KW-0464">Manganese</keyword>
<evidence type="ECO:0000256" key="4">
    <source>
        <dbReference type="ARBA" id="ARBA00004651"/>
    </source>
</evidence>
<dbReference type="PROSITE" id="PS50885">
    <property type="entry name" value="HAMP"/>
    <property type="match status" value="1"/>
</dbReference>
<evidence type="ECO:0000256" key="19">
    <source>
        <dbReference type="ARBA" id="ARBA00023026"/>
    </source>
</evidence>
<dbReference type="InterPro" id="IPR003661">
    <property type="entry name" value="HisK_dim/P_dom"/>
</dbReference>
<comment type="catalytic activity">
    <reaction evidence="1">
        <text>ATP + protein L-histidine = ADP + protein N-phospho-L-histidine.</text>
        <dbReference type="EC" id="2.7.13.3"/>
    </reaction>
</comment>
<evidence type="ECO:0000256" key="2">
    <source>
        <dbReference type="ARBA" id="ARBA00001936"/>
    </source>
</evidence>
<dbReference type="Gene3D" id="6.10.340.10">
    <property type="match status" value="1"/>
</dbReference>
<evidence type="ECO:0000259" key="25">
    <source>
        <dbReference type="PROSITE" id="PS50885"/>
    </source>
</evidence>
<dbReference type="SUPFAM" id="SSF55874">
    <property type="entry name" value="ATPase domain of HSP90 chaperone/DNA topoisomerase II/histidine kinase"/>
    <property type="match status" value="1"/>
</dbReference>
<keyword evidence="11 26" id="KW-0418">Kinase</keyword>
<evidence type="ECO:0000313" key="27">
    <source>
        <dbReference type="Proteomes" id="UP000241647"/>
    </source>
</evidence>
<keyword evidence="15" id="KW-0904">Protein phosphatase</keyword>
<dbReference type="InterPro" id="IPR004358">
    <property type="entry name" value="Sig_transdc_His_kin-like_C"/>
</dbReference>
<keyword evidence="6" id="KW-1003">Cell membrane</keyword>
<evidence type="ECO:0000256" key="15">
    <source>
        <dbReference type="ARBA" id="ARBA00022912"/>
    </source>
</evidence>
<evidence type="ECO:0000256" key="9">
    <source>
        <dbReference type="ARBA" id="ARBA00022692"/>
    </source>
</evidence>
<comment type="cofactor">
    <cofactor evidence="2">
        <name>Mn(2+)</name>
        <dbReference type="ChEBI" id="CHEBI:29035"/>
    </cofactor>
</comment>
<keyword evidence="19" id="KW-0843">Virulence</keyword>
<keyword evidence="17" id="KW-0902">Two-component regulatory system</keyword>
<dbReference type="GO" id="GO:0005524">
    <property type="term" value="F:ATP binding"/>
    <property type="evidence" value="ECO:0007669"/>
    <property type="project" value="UniProtKB-KW"/>
</dbReference>
<reference evidence="26 27" key="1">
    <citation type="submission" date="2018-02" db="EMBL/GenBank/DDBJ databases">
        <title>8 Nocardia nova and 1 Nocardia cyriacigeorgica strain used for evolution to TMP-SMX.</title>
        <authorList>
            <person name="Mehta H."/>
            <person name="Weng J."/>
            <person name="Shamoo Y."/>
        </authorList>
    </citation>
    <scope>NUCLEOTIDE SEQUENCE [LARGE SCALE GENOMIC DNA]</scope>
    <source>
        <strain evidence="26 27">ATCC 33727</strain>
    </source>
</reference>
<dbReference type="PANTHER" id="PTHR44936:SF9">
    <property type="entry name" value="SENSOR PROTEIN CREC"/>
    <property type="match status" value="1"/>
</dbReference>
<keyword evidence="7" id="KW-0597">Phosphoprotein</keyword>
<evidence type="ECO:0000256" key="13">
    <source>
        <dbReference type="ARBA" id="ARBA00022840"/>
    </source>
</evidence>
<keyword evidence="8" id="KW-0808">Transferase</keyword>
<evidence type="ECO:0000259" key="24">
    <source>
        <dbReference type="PROSITE" id="PS50109"/>
    </source>
</evidence>
<accession>A0A2T2Z1C2</accession>
<feature type="domain" description="HAMP" evidence="25">
    <location>
        <begin position="157"/>
        <end position="209"/>
    </location>
</feature>
<dbReference type="InterPro" id="IPR003660">
    <property type="entry name" value="HAMP_dom"/>
</dbReference>
<evidence type="ECO:0000256" key="8">
    <source>
        <dbReference type="ARBA" id="ARBA00022679"/>
    </source>
</evidence>
<evidence type="ECO:0000256" key="6">
    <source>
        <dbReference type="ARBA" id="ARBA00022475"/>
    </source>
</evidence>
<evidence type="ECO:0000256" key="10">
    <source>
        <dbReference type="ARBA" id="ARBA00022741"/>
    </source>
</evidence>
<dbReference type="Pfam" id="PF02518">
    <property type="entry name" value="HATPase_c"/>
    <property type="match status" value="1"/>
</dbReference>
<feature type="transmembrane region" description="Helical" evidence="23">
    <location>
        <begin position="133"/>
        <end position="154"/>
    </location>
</feature>
<keyword evidence="10" id="KW-0547">Nucleotide-binding</keyword>
<dbReference type="SMART" id="SM00387">
    <property type="entry name" value="HATPase_c"/>
    <property type="match status" value="1"/>
</dbReference>
<evidence type="ECO:0000256" key="16">
    <source>
        <dbReference type="ARBA" id="ARBA00022989"/>
    </source>
</evidence>
<protein>
    <recommendedName>
        <fullName evidence="21">Signal transduction histidine-protein kinase/phosphatase MprB</fullName>
        <ecNumber evidence="5">2.7.13.3</ecNumber>
    </recommendedName>
    <alternativeName>
        <fullName evidence="22">Mycobacterial persistence regulator B</fullName>
    </alternativeName>
</protein>
<dbReference type="AlphaFoldDB" id="A0A2T2Z1C2"/>
<dbReference type="InterPro" id="IPR005467">
    <property type="entry name" value="His_kinase_dom"/>
</dbReference>
<evidence type="ECO:0000256" key="1">
    <source>
        <dbReference type="ARBA" id="ARBA00000085"/>
    </source>
</evidence>
<evidence type="ECO:0000256" key="23">
    <source>
        <dbReference type="SAM" id="Phobius"/>
    </source>
</evidence>
<evidence type="ECO:0000256" key="22">
    <source>
        <dbReference type="ARBA" id="ARBA00041776"/>
    </source>
</evidence>
<evidence type="ECO:0000256" key="11">
    <source>
        <dbReference type="ARBA" id="ARBA00022777"/>
    </source>
</evidence>
<sequence>MRRRILLSMLAALTLTTVVLGIPLAFTAWQWVADITRSDLRARLDRMSVEIVGQEREDGLVHGVLDLRSVRPLIPSGGRLTIIYPTPEDAALRVDAGAPEVDNPVVESLSMGTSGSLRLEVPAAPMHSMQRQAVGAVALVALASLAAGAAVAVVTARRVADPLRDVAARAARLAKGDFRPDPRRHGITELDRVSDVLDSATVEIAGRLQREHALVADVSHQLRSRLTAVRLRLDELSAHADPAVVQESEEAMAQVDRLTEAIDELVRDSRDQDAADHEPVPVVAELRGVVAEWRHPFAEAGRKLVLSGDPALRAPVTGSRLREAVAVLVDNALVHGGGDCSVSVRTVYGGPDREPLVAVEVADEGEGVSDELAPHIFDRGFSGAGSTGVGLALARALIEADGGRLELQRRRPALFAVFLGKPTAGRSGNGVIGEPR</sequence>
<dbReference type="GO" id="GO:0004721">
    <property type="term" value="F:phosphoprotein phosphatase activity"/>
    <property type="evidence" value="ECO:0007669"/>
    <property type="project" value="UniProtKB-KW"/>
</dbReference>
<dbReference type="Proteomes" id="UP000241647">
    <property type="component" value="Unassembled WGS sequence"/>
</dbReference>
<proteinExistence type="predicted"/>
<organism evidence="26 27">
    <name type="scientific">Nocardia nova</name>
    <dbReference type="NCBI Taxonomy" id="37330"/>
    <lineage>
        <taxon>Bacteria</taxon>
        <taxon>Bacillati</taxon>
        <taxon>Actinomycetota</taxon>
        <taxon>Actinomycetes</taxon>
        <taxon>Mycobacteriales</taxon>
        <taxon>Nocardiaceae</taxon>
        <taxon>Nocardia</taxon>
    </lineage>
</organism>
<dbReference type="PRINTS" id="PR00344">
    <property type="entry name" value="BCTRLSENSOR"/>
</dbReference>
<dbReference type="GO" id="GO:0000155">
    <property type="term" value="F:phosphorelay sensor kinase activity"/>
    <property type="evidence" value="ECO:0007669"/>
    <property type="project" value="InterPro"/>
</dbReference>
<dbReference type="CDD" id="cd00082">
    <property type="entry name" value="HisKA"/>
    <property type="match status" value="1"/>
</dbReference>
<evidence type="ECO:0000256" key="3">
    <source>
        <dbReference type="ARBA" id="ARBA00001946"/>
    </source>
</evidence>
<keyword evidence="14" id="KW-0460">Magnesium</keyword>
<gene>
    <name evidence="26" type="ORF">C8259_18690</name>
</gene>
<comment type="subcellular location">
    <subcellularLocation>
        <location evidence="4">Cell membrane</location>
        <topology evidence="4">Multi-pass membrane protein</topology>
    </subcellularLocation>
</comment>
<keyword evidence="13" id="KW-0067">ATP-binding</keyword>
<comment type="cofactor">
    <cofactor evidence="3">
        <name>Mg(2+)</name>
        <dbReference type="ChEBI" id="CHEBI:18420"/>
    </cofactor>
</comment>
<dbReference type="Gene3D" id="3.30.565.10">
    <property type="entry name" value="Histidine kinase-like ATPase, C-terminal domain"/>
    <property type="match status" value="1"/>
</dbReference>
<dbReference type="InterPro" id="IPR036097">
    <property type="entry name" value="HisK_dim/P_sf"/>
</dbReference>
<evidence type="ECO:0000256" key="20">
    <source>
        <dbReference type="ARBA" id="ARBA00023211"/>
    </source>
</evidence>
<dbReference type="InterPro" id="IPR036890">
    <property type="entry name" value="HATPase_C_sf"/>
</dbReference>
<dbReference type="EMBL" id="PYHS01000009">
    <property type="protein sequence ID" value="PSR61576.1"/>
    <property type="molecule type" value="Genomic_DNA"/>
</dbReference>
<comment type="caution">
    <text evidence="26">The sequence shown here is derived from an EMBL/GenBank/DDBJ whole genome shotgun (WGS) entry which is preliminary data.</text>
</comment>
<evidence type="ECO:0000256" key="18">
    <source>
        <dbReference type="ARBA" id="ARBA00023016"/>
    </source>
</evidence>
<keyword evidence="9 23" id="KW-0812">Transmembrane</keyword>
<evidence type="ECO:0000256" key="12">
    <source>
        <dbReference type="ARBA" id="ARBA00022801"/>
    </source>
</evidence>
<feature type="domain" description="Histidine kinase" evidence="24">
    <location>
        <begin position="217"/>
        <end position="423"/>
    </location>
</feature>
<evidence type="ECO:0000256" key="14">
    <source>
        <dbReference type="ARBA" id="ARBA00022842"/>
    </source>
</evidence>
<keyword evidence="18" id="KW-0346">Stress response</keyword>
<keyword evidence="23" id="KW-0472">Membrane</keyword>
<dbReference type="PROSITE" id="PS50109">
    <property type="entry name" value="HIS_KIN"/>
    <property type="match status" value="1"/>
</dbReference>
<evidence type="ECO:0000256" key="5">
    <source>
        <dbReference type="ARBA" id="ARBA00012438"/>
    </source>
</evidence>
<dbReference type="EC" id="2.7.13.3" evidence="5"/>
<dbReference type="RefSeq" id="WP_063026362.1">
    <property type="nucleotide sequence ID" value="NZ_PYHS01000009.1"/>
</dbReference>
<evidence type="ECO:0000256" key="21">
    <source>
        <dbReference type="ARBA" id="ARBA00040454"/>
    </source>
</evidence>
<evidence type="ECO:0000313" key="26">
    <source>
        <dbReference type="EMBL" id="PSR61576.1"/>
    </source>
</evidence>
<dbReference type="PANTHER" id="PTHR44936">
    <property type="entry name" value="SENSOR PROTEIN CREC"/>
    <property type="match status" value="1"/>
</dbReference>
<dbReference type="InterPro" id="IPR050980">
    <property type="entry name" value="2C_sensor_his_kinase"/>
</dbReference>
<evidence type="ECO:0000256" key="7">
    <source>
        <dbReference type="ARBA" id="ARBA00022553"/>
    </source>
</evidence>
<keyword evidence="12" id="KW-0378">Hydrolase</keyword>
<dbReference type="SUPFAM" id="SSF47384">
    <property type="entry name" value="Homodimeric domain of signal transducing histidine kinase"/>
    <property type="match status" value="1"/>
</dbReference>
<dbReference type="GO" id="GO:0005886">
    <property type="term" value="C:plasma membrane"/>
    <property type="evidence" value="ECO:0007669"/>
    <property type="project" value="UniProtKB-SubCell"/>
</dbReference>